<dbReference type="EMBL" id="RAWM01000045">
    <property type="protein sequence ID" value="RKH67945.1"/>
    <property type="molecule type" value="Genomic_DNA"/>
</dbReference>
<evidence type="ECO:0000313" key="2">
    <source>
        <dbReference type="Proteomes" id="UP000282656"/>
    </source>
</evidence>
<evidence type="ECO:0000313" key="1">
    <source>
        <dbReference type="EMBL" id="RKH67945.1"/>
    </source>
</evidence>
<reference evidence="2" key="1">
    <citation type="submission" date="2018-09" db="EMBL/GenBank/DDBJ databases">
        <authorList>
            <person name="Livingstone P.G."/>
            <person name="Whitworth D.E."/>
        </authorList>
    </citation>
    <scope>NUCLEOTIDE SEQUENCE [LARGE SCALE GENOMIC DNA]</scope>
    <source>
        <strain evidence="2">AB047A</strain>
    </source>
</reference>
<accession>A0A3A8QNM7</accession>
<name>A0A3A8QNM7_9BACT</name>
<dbReference type="OrthoDB" id="5501815at2"/>
<dbReference type="AlphaFoldDB" id="A0A3A8QNM7"/>
<dbReference type="Proteomes" id="UP000282656">
    <property type="component" value="Unassembled WGS sequence"/>
</dbReference>
<proteinExistence type="predicted"/>
<dbReference type="RefSeq" id="WP_147468344.1">
    <property type="nucleotide sequence ID" value="NZ_RAWM01000045.1"/>
</dbReference>
<comment type="caution">
    <text evidence="1">The sequence shown here is derived from an EMBL/GenBank/DDBJ whole genome shotgun (WGS) entry which is preliminary data.</text>
</comment>
<sequence>MNRLLLLTLVTMLGCGGSEQPPPPPDAVSRVTVKGENRIASESSTVLTADVEGTGTYVSDVDWYLLSGEGFLSNAVGASVTYTAPFAQEELTVTIQAVSLMDPSKTATFTLTVSQALPAALMEGTYWGPRSTHDEITTATGPLEPRDYLQETSVTLSRVSDSQVQLWSYGYLGLGFPQGVTLEVLEDGTLTFPLMTSPLRGRDKYCWEQYFLNELDGAPPGFGRWDRQGNLSLNWVLILEQSCRSTSPGGGGYGMATHQLTEAFLGTRR</sequence>
<organism evidence="1 2">
    <name type="scientific">Corallococcus interemptor</name>
    <dbReference type="NCBI Taxonomy" id="2316720"/>
    <lineage>
        <taxon>Bacteria</taxon>
        <taxon>Pseudomonadati</taxon>
        <taxon>Myxococcota</taxon>
        <taxon>Myxococcia</taxon>
        <taxon>Myxococcales</taxon>
        <taxon>Cystobacterineae</taxon>
        <taxon>Myxococcaceae</taxon>
        <taxon>Corallococcus</taxon>
    </lineage>
</organism>
<protein>
    <submittedName>
        <fullName evidence="1">Uncharacterized protein</fullName>
    </submittedName>
</protein>
<gene>
    <name evidence="1" type="ORF">D7X96_18270</name>
</gene>
<keyword evidence="2" id="KW-1185">Reference proteome</keyword>
<dbReference type="PROSITE" id="PS51257">
    <property type="entry name" value="PROKAR_LIPOPROTEIN"/>
    <property type="match status" value="1"/>
</dbReference>